<comment type="similarity">
    <text evidence="2">Belongs to the COX20 family.</text>
</comment>
<gene>
    <name evidence="10" type="ORF">LSTR_LSTR001178</name>
</gene>
<dbReference type="PANTHER" id="PTHR31586:SF1">
    <property type="entry name" value="CYTOCHROME C OXIDASE ASSEMBLY PROTEIN COX20, MITOCHONDRIAL"/>
    <property type="match status" value="1"/>
</dbReference>
<reference evidence="10 11" key="1">
    <citation type="journal article" date="2017" name="Gigascience">
        <title>Genome sequence of the small brown planthopper, Laodelphax striatellus.</title>
        <authorList>
            <person name="Zhu J."/>
            <person name="Jiang F."/>
            <person name="Wang X."/>
            <person name="Yang P."/>
            <person name="Bao Y."/>
            <person name="Zhao W."/>
            <person name="Wang W."/>
            <person name="Lu H."/>
            <person name="Wang Q."/>
            <person name="Cui N."/>
            <person name="Li J."/>
            <person name="Chen X."/>
            <person name="Luo L."/>
            <person name="Yu J."/>
            <person name="Kang L."/>
            <person name="Cui F."/>
        </authorList>
    </citation>
    <scope>NUCLEOTIDE SEQUENCE [LARGE SCALE GENOMIC DNA]</scope>
    <source>
        <strain evidence="10">Lst14</strain>
    </source>
</reference>
<keyword evidence="8 9" id="KW-0472">Membrane</keyword>
<comment type="subcellular location">
    <subcellularLocation>
        <location evidence="1">Mitochondrion inner membrane</location>
    </subcellularLocation>
</comment>
<accession>A0A482X1A7</accession>
<evidence type="ECO:0000256" key="2">
    <source>
        <dbReference type="ARBA" id="ARBA00009575"/>
    </source>
</evidence>
<dbReference type="InterPro" id="IPR022533">
    <property type="entry name" value="Cox20"/>
</dbReference>
<evidence type="ECO:0000256" key="1">
    <source>
        <dbReference type="ARBA" id="ARBA00004273"/>
    </source>
</evidence>
<feature type="transmembrane region" description="Helical" evidence="9">
    <location>
        <begin position="55"/>
        <end position="73"/>
    </location>
</feature>
<proteinExistence type="inferred from homology"/>
<evidence type="ECO:0000256" key="5">
    <source>
        <dbReference type="ARBA" id="ARBA00022792"/>
    </source>
</evidence>
<evidence type="ECO:0000256" key="8">
    <source>
        <dbReference type="ARBA" id="ARBA00023136"/>
    </source>
</evidence>
<feature type="transmembrane region" description="Helical" evidence="9">
    <location>
        <begin position="32"/>
        <end position="49"/>
    </location>
</feature>
<protein>
    <recommendedName>
        <fullName evidence="3">Cytochrome c oxidase assembly protein COX20, mitochondrial</fullName>
    </recommendedName>
</protein>
<keyword evidence="6 9" id="KW-1133">Transmembrane helix</keyword>
<comment type="caution">
    <text evidence="10">The sequence shown here is derived from an EMBL/GenBank/DDBJ whole genome shotgun (WGS) entry which is preliminary data.</text>
</comment>
<dbReference type="Pfam" id="PF12597">
    <property type="entry name" value="Cox20"/>
    <property type="match status" value="1"/>
</dbReference>
<organism evidence="10 11">
    <name type="scientific">Laodelphax striatellus</name>
    <name type="common">Small brown planthopper</name>
    <name type="synonym">Delphax striatella</name>
    <dbReference type="NCBI Taxonomy" id="195883"/>
    <lineage>
        <taxon>Eukaryota</taxon>
        <taxon>Metazoa</taxon>
        <taxon>Ecdysozoa</taxon>
        <taxon>Arthropoda</taxon>
        <taxon>Hexapoda</taxon>
        <taxon>Insecta</taxon>
        <taxon>Pterygota</taxon>
        <taxon>Neoptera</taxon>
        <taxon>Paraneoptera</taxon>
        <taxon>Hemiptera</taxon>
        <taxon>Auchenorrhyncha</taxon>
        <taxon>Fulgoroidea</taxon>
        <taxon>Delphacidae</taxon>
        <taxon>Criomorphinae</taxon>
        <taxon>Laodelphax</taxon>
    </lineage>
</organism>
<evidence type="ECO:0000256" key="4">
    <source>
        <dbReference type="ARBA" id="ARBA00022692"/>
    </source>
</evidence>
<evidence type="ECO:0000313" key="11">
    <source>
        <dbReference type="Proteomes" id="UP000291343"/>
    </source>
</evidence>
<evidence type="ECO:0000256" key="9">
    <source>
        <dbReference type="SAM" id="Phobius"/>
    </source>
</evidence>
<keyword evidence="5" id="KW-0999">Mitochondrion inner membrane</keyword>
<dbReference type="OrthoDB" id="14603at2759"/>
<dbReference type="FunCoup" id="A0A482X1A7">
    <property type="interactions" value="563"/>
</dbReference>
<dbReference type="Proteomes" id="UP000291343">
    <property type="component" value="Unassembled WGS sequence"/>
</dbReference>
<evidence type="ECO:0000256" key="6">
    <source>
        <dbReference type="ARBA" id="ARBA00022989"/>
    </source>
</evidence>
<sequence>MADEDAGGYYEEKPVMLFGRDVSKIPCFRNSYLYGLTSGLFGGLGYFMFTSKIPHSFRFGTGTYLAVTIGYWLQCRYKFITNKQEVDRIQAALLKRMEVEGTALEAELFKDDDDDEDS</sequence>
<dbReference type="InParanoid" id="A0A482X1A7"/>
<dbReference type="EMBL" id="QKKF02019844">
    <property type="protein sequence ID" value="RZF39657.1"/>
    <property type="molecule type" value="Genomic_DNA"/>
</dbReference>
<dbReference type="AlphaFoldDB" id="A0A482X1A7"/>
<evidence type="ECO:0000256" key="3">
    <source>
        <dbReference type="ARBA" id="ARBA00017689"/>
    </source>
</evidence>
<dbReference type="GO" id="GO:0005743">
    <property type="term" value="C:mitochondrial inner membrane"/>
    <property type="evidence" value="ECO:0007669"/>
    <property type="project" value="UniProtKB-SubCell"/>
</dbReference>
<dbReference type="GO" id="GO:0033617">
    <property type="term" value="P:mitochondrial respiratory chain complex IV assembly"/>
    <property type="evidence" value="ECO:0007669"/>
    <property type="project" value="InterPro"/>
</dbReference>
<evidence type="ECO:0000256" key="7">
    <source>
        <dbReference type="ARBA" id="ARBA00023128"/>
    </source>
</evidence>
<name>A0A482X1A7_LAOST</name>
<dbReference type="PANTHER" id="PTHR31586">
    <property type="entry name" value="CYTOCHROME C OXIDASE PROTEIN 20"/>
    <property type="match status" value="1"/>
</dbReference>
<keyword evidence="11" id="KW-1185">Reference proteome</keyword>
<evidence type="ECO:0000313" key="10">
    <source>
        <dbReference type="EMBL" id="RZF39657.1"/>
    </source>
</evidence>
<keyword evidence="7" id="KW-0496">Mitochondrion</keyword>
<dbReference type="PRINTS" id="PR02049">
    <property type="entry name" value="PROTEINF36A"/>
</dbReference>
<keyword evidence="4 9" id="KW-0812">Transmembrane</keyword>